<dbReference type="PANTHER" id="PTHR39966:SF1">
    <property type="entry name" value="HEMERYTHRIN-LIKE DOMAIN-CONTAINING PROTEIN"/>
    <property type="match status" value="1"/>
</dbReference>
<evidence type="ECO:0000256" key="1">
    <source>
        <dbReference type="SAM" id="SignalP"/>
    </source>
</evidence>
<proteinExistence type="predicted"/>
<reference evidence="4" key="1">
    <citation type="submission" date="2017-02" db="EMBL/GenBank/DDBJ databases">
        <title>Comparative genomics and description of representatives of a novel lineage of planctomycetes thriving in anoxic sediments.</title>
        <authorList>
            <person name="Spring S."/>
            <person name="Bunk B."/>
            <person name="Sproer C."/>
        </authorList>
    </citation>
    <scope>NUCLEOTIDE SEQUENCE [LARGE SCALE GENOMIC DNA]</scope>
    <source>
        <strain evidence="4">ST-NAGAB-D1</strain>
    </source>
</reference>
<organism evidence="3 4">
    <name type="scientific">Anaerohalosphaera lusitana</name>
    <dbReference type="NCBI Taxonomy" id="1936003"/>
    <lineage>
        <taxon>Bacteria</taxon>
        <taxon>Pseudomonadati</taxon>
        <taxon>Planctomycetota</taxon>
        <taxon>Phycisphaerae</taxon>
        <taxon>Sedimentisphaerales</taxon>
        <taxon>Anaerohalosphaeraceae</taxon>
        <taxon>Anaerohalosphaera</taxon>
    </lineage>
</organism>
<keyword evidence="1" id="KW-0732">Signal</keyword>
<evidence type="ECO:0000313" key="3">
    <source>
        <dbReference type="EMBL" id="AQT67609.1"/>
    </source>
</evidence>
<dbReference type="InterPro" id="IPR012312">
    <property type="entry name" value="Hemerythrin-like"/>
</dbReference>
<feature type="chain" id="PRO_5013364414" evidence="1">
    <location>
        <begin position="20"/>
        <end position="232"/>
    </location>
</feature>
<sequence length="232" mass="25808" precursor="true">MKKHIATLIISSVVATAIAGCTCPARQAQAHSATPAAESTQNKQSSDIQMNREAPVKVLSKEHRATEIVLNAAEQEAKNIRTTGKIDTAKVDKIIKFARNFTDRCHHAKEERYLFPALHKAGQHADTIAVVKAEHELGRDLVNMIETLNRKQAAVPGDQTGQLAQHLQDFADLMYKHIEKEDNILWPAAHNSLTAEQLDKVGMGFYTVEFVELGEGFHHKYHQLAMELKSAK</sequence>
<dbReference type="PROSITE" id="PS51257">
    <property type="entry name" value="PROKAR_LIPOPROTEIN"/>
    <property type="match status" value="1"/>
</dbReference>
<dbReference type="RefSeq" id="WP_146659943.1">
    <property type="nucleotide sequence ID" value="NZ_CP019791.1"/>
</dbReference>
<feature type="signal peptide" evidence="1">
    <location>
        <begin position="1"/>
        <end position="19"/>
    </location>
</feature>
<dbReference type="CDD" id="cd12108">
    <property type="entry name" value="Hr-like"/>
    <property type="match status" value="1"/>
</dbReference>
<dbReference type="PANTHER" id="PTHR39966">
    <property type="entry name" value="BLL2471 PROTEIN-RELATED"/>
    <property type="match status" value="1"/>
</dbReference>
<keyword evidence="4" id="KW-1185">Reference proteome</keyword>
<gene>
    <name evidence="3" type="ORF">STSP2_00757</name>
</gene>
<dbReference type="Pfam" id="PF01814">
    <property type="entry name" value="Hemerythrin"/>
    <property type="match status" value="1"/>
</dbReference>
<dbReference type="STRING" id="1936003.STSP2_00757"/>
<dbReference type="GO" id="GO:0005886">
    <property type="term" value="C:plasma membrane"/>
    <property type="evidence" value="ECO:0007669"/>
    <property type="project" value="TreeGrafter"/>
</dbReference>
<name>A0A1U9NI56_9BACT</name>
<accession>A0A1U9NI56</accession>
<evidence type="ECO:0000313" key="4">
    <source>
        <dbReference type="Proteomes" id="UP000189674"/>
    </source>
</evidence>
<dbReference type="KEGG" id="alus:STSP2_00757"/>
<protein>
    <submittedName>
        <fullName evidence="3">Iron-sulfur cluster repair di-iron protein</fullName>
    </submittedName>
</protein>
<dbReference type="Gene3D" id="1.20.120.520">
    <property type="entry name" value="nmb1532 protein domain like"/>
    <property type="match status" value="1"/>
</dbReference>
<dbReference type="AlphaFoldDB" id="A0A1U9NI56"/>
<dbReference type="EMBL" id="CP019791">
    <property type="protein sequence ID" value="AQT67609.1"/>
    <property type="molecule type" value="Genomic_DNA"/>
</dbReference>
<evidence type="ECO:0000259" key="2">
    <source>
        <dbReference type="Pfam" id="PF01814"/>
    </source>
</evidence>
<feature type="domain" description="Hemerythrin-like" evidence="2">
    <location>
        <begin position="55"/>
        <end position="188"/>
    </location>
</feature>
<dbReference type="Proteomes" id="UP000189674">
    <property type="component" value="Chromosome"/>
</dbReference>
<dbReference type="OrthoDB" id="9785474at2"/>